<keyword evidence="2" id="KW-0808">Transferase</keyword>
<dbReference type="InterPro" id="IPR017438">
    <property type="entry name" value="ATP-NAD_kinase_N"/>
</dbReference>
<dbReference type="PANTHER" id="PTHR12358">
    <property type="entry name" value="SPHINGOSINE KINASE"/>
    <property type="match status" value="1"/>
</dbReference>
<dbReference type="AlphaFoldDB" id="A0A1X2ITR0"/>
<dbReference type="Gene3D" id="3.40.50.10330">
    <property type="entry name" value="Probable inorganic polyphosphate/atp-NAD kinase, domain 1"/>
    <property type="match status" value="1"/>
</dbReference>
<proteinExistence type="predicted"/>
<dbReference type="GO" id="GO:0046512">
    <property type="term" value="P:sphingosine biosynthetic process"/>
    <property type="evidence" value="ECO:0007669"/>
    <property type="project" value="TreeGrafter"/>
</dbReference>
<accession>A0A1X2ITR0</accession>
<dbReference type="Pfam" id="PF00781">
    <property type="entry name" value="DAGK_cat"/>
    <property type="match status" value="1"/>
</dbReference>
<dbReference type="SMART" id="SM00046">
    <property type="entry name" value="DAGKc"/>
    <property type="match status" value="1"/>
</dbReference>
<dbReference type="InterPro" id="IPR001206">
    <property type="entry name" value="Diacylglycerol_kinase_cat_dom"/>
</dbReference>
<dbReference type="GO" id="GO:0016773">
    <property type="term" value="F:phosphotransferase activity, alcohol group as acceptor"/>
    <property type="evidence" value="ECO:0007669"/>
    <property type="project" value="UniProtKB-ARBA"/>
</dbReference>
<name>A0A1X2ITR0_9FUNG</name>
<organism evidence="2 3">
    <name type="scientific">Absidia repens</name>
    <dbReference type="NCBI Taxonomy" id="90262"/>
    <lineage>
        <taxon>Eukaryota</taxon>
        <taxon>Fungi</taxon>
        <taxon>Fungi incertae sedis</taxon>
        <taxon>Mucoromycota</taxon>
        <taxon>Mucoromycotina</taxon>
        <taxon>Mucoromycetes</taxon>
        <taxon>Mucorales</taxon>
        <taxon>Cunninghamellaceae</taxon>
        <taxon>Absidia</taxon>
    </lineage>
</organism>
<sequence length="438" mass="48613">MIHSLKVTKVLHPVELTYDGEGLRIEGDFNAHKKVKTRHACGCFPLPPGPQGPDPTLLPIDNTHLLQVFYNGKTHMIQIHAIIPQHFDDPQSPVDLYKFMYTVERGQEQACLDFCTTVMDGAYKGLVMKKRLKVLINPFGGQSKAKEIFDTQVRPIFEAAKCSMDVQYTEYQGHAMDIAKQVDLQAYDAMVTVSGDGVIHEVINGLLSRPDAHQAIRQLLLGVIPGGTGNALSISMLGERRGFDPIYAAVQVIKGRPLALDICSVAYDDHRYYSFLSQNYGITSYADLGTEHLRWMGDGRTVLGLLKEIMSGTTYGMETAVDIAMTSKETIQRHYDTAHDSATWVEMSENDDAMTIPALTDPVPEEWTKIDDNVSFFLASKTPYLARGMLSHPCALPNDGLLDLLLVRGTHGFLKQLAVFDKVEKGAHLDSKIVSSWV</sequence>
<dbReference type="GO" id="GO:0005737">
    <property type="term" value="C:cytoplasm"/>
    <property type="evidence" value="ECO:0007669"/>
    <property type="project" value="TreeGrafter"/>
</dbReference>
<dbReference type="EMBL" id="MCGE01000004">
    <property type="protein sequence ID" value="ORZ22147.1"/>
    <property type="molecule type" value="Genomic_DNA"/>
</dbReference>
<evidence type="ECO:0000313" key="3">
    <source>
        <dbReference type="Proteomes" id="UP000193560"/>
    </source>
</evidence>
<evidence type="ECO:0000259" key="1">
    <source>
        <dbReference type="PROSITE" id="PS50146"/>
    </source>
</evidence>
<dbReference type="Proteomes" id="UP000193560">
    <property type="component" value="Unassembled WGS sequence"/>
</dbReference>
<keyword evidence="3" id="KW-1185">Reference proteome</keyword>
<dbReference type="Gene3D" id="2.60.200.40">
    <property type="match status" value="1"/>
</dbReference>
<reference evidence="2 3" key="1">
    <citation type="submission" date="2016-07" db="EMBL/GenBank/DDBJ databases">
        <title>Pervasive Adenine N6-methylation of Active Genes in Fungi.</title>
        <authorList>
            <consortium name="DOE Joint Genome Institute"/>
            <person name="Mondo S.J."/>
            <person name="Dannebaum R.O."/>
            <person name="Kuo R.C."/>
            <person name="Labutti K."/>
            <person name="Haridas S."/>
            <person name="Kuo A."/>
            <person name="Salamov A."/>
            <person name="Ahrendt S.R."/>
            <person name="Lipzen A."/>
            <person name="Sullivan W."/>
            <person name="Andreopoulos W.B."/>
            <person name="Clum A."/>
            <person name="Lindquist E."/>
            <person name="Daum C."/>
            <person name="Ramamoorthy G.K."/>
            <person name="Gryganskyi A."/>
            <person name="Culley D."/>
            <person name="Magnuson J.K."/>
            <person name="James T.Y."/>
            <person name="O'Malley M.A."/>
            <person name="Stajich J.E."/>
            <person name="Spatafora J.W."/>
            <person name="Visel A."/>
            <person name="Grigoriev I.V."/>
        </authorList>
    </citation>
    <scope>NUCLEOTIDE SEQUENCE [LARGE SCALE GENOMIC DNA]</scope>
    <source>
        <strain evidence="2 3">NRRL 1336</strain>
    </source>
</reference>
<dbReference type="InterPro" id="IPR050187">
    <property type="entry name" value="Lipid_Phosphate_FormReg"/>
</dbReference>
<dbReference type="SUPFAM" id="SSF111331">
    <property type="entry name" value="NAD kinase/diacylglycerol kinase-like"/>
    <property type="match status" value="1"/>
</dbReference>
<keyword evidence="2" id="KW-0418">Kinase</keyword>
<dbReference type="GO" id="GO:0001727">
    <property type="term" value="F:lipid kinase activity"/>
    <property type="evidence" value="ECO:0007669"/>
    <property type="project" value="TreeGrafter"/>
</dbReference>
<dbReference type="PROSITE" id="PS50146">
    <property type="entry name" value="DAGK"/>
    <property type="match status" value="1"/>
</dbReference>
<protein>
    <submittedName>
        <fullName evidence="2">ATP-NAD kinase-like domain-containing protein</fullName>
    </submittedName>
</protein>
<dbReference type="PANTHER" id="PTHR12358:SF31">
    <property type="entry name" value="ACYLGLYCEROL KINASE, MITOCHONDRIAL"/>
    <property type="match status" value="1"/>
</dbReference>
<dbReference type="InterPro" id="IPR016064">
    <property type="entry name" value="NAD/diacylglycerol_kinase_sf"/>
</dbReference>
<comment type="caution">
    <text evidence="2">The sequence shown here is derived from an EMBL/GenBank/DDBJ whole genome shotgun (WGS) entry which is preliminary data.</text>
</comment>
<evidence type="ECO:0000313" key="2">
    <source>
        <dbReference type="EMBL" id="ORZ22147.1"/>
    </source>
</evidence>
<dbReference type="OrthoDB" id="3853857at2759"/>
<feature type="domain" description="DAGKc" evidence="1">
    <location>
        <begin position="127"/>
        <end position="269"/>
    </location>
</feature>
<dbReference type="GO" id="GO:0016020">
    <property type="term" value="C:membrane"/>
    <property type="evidence" value="ECO:0007669"/>
    <property type="project" value="TreeGrafter"/>
</dbReference>
<gene>
    <name evidence="2" type="ORF">BCR42DRAFT_405592</name>
</gene>
<dbReference type="STRING" id="90262.A0A1X2ITR0"/>